<dbReference type="GeneTree" id="ENSGT00940000154669"/>
<dbReference type="Proteomes" id="UP000694569">
    <property type="component" value="Unplaced"/>
</dbReference>
<reference evidence="2" key="2">
    <citation type="submission" date="2025-09" db="UniProtKB">
        <authorList>
            <consortium name="Ensembl"/>
        </authorList>
    </citation>
    <scope>IDENTIFICATION</scope>
</reference>
<feature type="compositionally biased region" description="Basic residues" evidence="1">
    <location>
        <begin position="31"/>
        <end position="41"/>
    </location>
</feature>
<sequence>VSVFFRGSFIAPQQGCPNSITVQSQYGLRRSKHRPIRRSQKRSSVQKQRQTTSSSELVSVFNLSTKVLTSDHLAVLSKGLSFVPKYTPSRFELSVELYKLNRTLVIQERIGDDTFVSNPLRLKSLHDAKTPNSTVQTFSQQVQHTVESISPYKTYSNLSKSEWDALQDLAHDPSIVVRPADKGGGIVVLDYVYYRNEILSQLHDEQTYRRLTFDPTATFKKRIDNLLNMGLQAGYLDQVMFDFCTVSHPIMPILYMLPKLHQDPRSPPGRPIVSARGSLLEPLGKLIDHLCKESILSLSTGLKDTPHFLSLLSCFQLPTEPIILVALDVKSLYTIIPHEEGILAFIEILQASTVYHGPPLDYLREVLQITLGCNFFSDLRRICIYNLRALQWGPLWRQHTLTRTCTIMNNYTFCRSMQILSSTEDLSVMFS</sequence>
<dbReference type="AlphaFoldDB" id="A0A8C5R6D6"/>
<accession>A0A8C5R6D6</accession>
<protein>
    <recommendedName>
        <fullName evidence="4">Reverse transcriptase domain-containing protein</fullName>
    </recommendedName>
</protein>
<reference evidence="2" key="1">
    <citation type="submission" date="2025-08" db="UniProtKB">
        <authorList>
            <consortium name="Ensembl"/>
        </authorList>
    </citation>
    <scope>IDENTIFICATION</scope>
</reference>
<evidence type="ECO:0000256" key="1">
    <source>
        <dbReference type="SAM" id="MobiDB-lite"/>
    </source>
</evidence>
<proteinExistence type="predicted"/>
<dbReference type="OrthoDB" id="9909555at2759"/>
<name>A0A8C5R6D6_9ANUR</name>
<dbReference type="Ensembl" id="ENSLLET00000049551.1">
    <property type="protein sequence ID" value="ENSLLEP00000047682.1"/>
    <property type="gene ID" value="ENSLLEG00000030113.1"/>
</dbReference>
<organism evidence="2 3">
    <name type="scientific">Leptobrachium leishanense</name>
    <name type="common">Leishan spiny toad</name>
    <dbReference type="NCBI Taxonomy" id="445787"/>
    <lineage>
        <taxon>Eukaryota</taxon>
        <taxon>Metazoa</taxon>
        <taxon>Chordata</taxon>
        <taxon>Craniata</taxon>
        <taxon>Vertebrata</taxon>
        <taxon>Euteleostomi</taxon>
        <taxon>Amphibia</taxon>
        <taxon>Batrachia</taxon>
        <taxon>Anura</taxon>
        <taxon>Pelobatoidea</taxon>
        <taxon>Megophryidae</taxon>
        <taxon>Leptobrachium</taxon>
    </lineage>
</organism>
<keyword evidence="3" id="KW-1185">Reference proteome</keyword>
<evidence type="ECO:0000313" key="2">
    <source>
        <dbReference type="Ensembl" id="ENSLLEP00000047682.1"/>
    </source>
</evidence>
<evidence type="ECO:0008006" key="4">
    <source>
        <dbReference type="Google" id="ProtNLM"/>
    </source>
</evidence>
<evidence type="ECO:0000313" key="3">
    <source>
        <dbReference type="Proteomes" id="UP000694569"/>
    </source>
</evidence>
<dbReference type="PANTHER" id="PTHR21301:SF10">
    <property type="entry name" value="REVERSE TRANSCRIPTASE DOMAIN-CONTAINING PROTEIN"/>
    <property type="match status" value="1"/>
</dbReference>
<feature type="region of interest" description="Disordered" evidence="1">
    <location>
        <begin position="31"/>
        <end position="51"/>
    </location>
</feature>
<dbReference type="PANTHER" id="PTHR21301">
    <property type="entry name" value="REVERSE TRANSCRIPTASE"/>
    <property type="match status" value="1"/>
</dbReference>